<dbReference type="Proteomes" id="UP000824469">
    <property type="component" value="Unassembled WGS sequence"/>
</dbReference>
<organism evidence="1 2">
    <name type="scientific">Taxus chinensis</name>
    <name type="common">Chinese yew</name>
    <name type="synonym">Taxus wallichiana var. chinensis</name>
    <dbReference type="NCBI Taxonomy" id="29808"/>
    <lineage>
        <taxon>Eukaryota</taxon>
        <taxon>Viridiplantae</taxon>
        <taxon>Streptophyta</taxon>
        <taxon>Embryophyta</taxon>
        <taxon>Tracheophyta</taxon>
        <taxon>Spermatophyta</taxon>
        <taxon>Pinopsida</taxon>
        <taxon>Pinidae</taxon>
        <taxon>Conifers II</taxon>
        <taxon>Cupressales</taxon>
        <taxon>Taxaceae</taxon>
        <taxon>Taxus</taxon>
    </lineage>
</organism>
<accession>A0AA38GPP6</accession>
<evidence type="ECO:0000313" key="1">
    <source>
        <dbReference type="EMBL" id="KAH9325793.1"/>
    </source>
</evidence>
<gene>
    <name evidence="1" type="ORF">KI387_005971</name>
</gene>
<dbReference type="AlphaFoldDB" id="A0AA38GPP6"/>
<name>A0AA38GPP6_TAXCH</name>
<feature type="non-terminal residue" evidence="1">
    <location>
        <position position="52"/>
    </location>
</feature>
<evidence type="ECO:0000313" key="2">
    <source>
        <dbReference type="Proteomes" id="UP000824469"/>
    </source>
</evidence>
<protein>
    <submittedName>
        <fullName evidence="1">Uncharacterized protein</fullName>
    </submittedName>
</protein>
<proteinExistence type="predicted"/>
<dbReference type="EMBL" id="JAHRHJ020000002">
    <property type="protein sequence ID" value="KAH9325793.1"/>
    <property type="molecule type" value="Genomic_DNA"/>
</dbReference>
<feature type="non-terminal residue" evidence="1">
    <location>
        <position position="1"/>
    </location>
</feature>
<keyword evidence="2" id="KW-1185">Reference proteome</keyword>
<reference evidence="1 2" key="1">
    <citation type="journal article" date="2021" name="Nat. Plants">
        <title>The Taxus genome provides insights into paclitaxel biosynthesis.</title>
        <authorList>
            <person name="Xiong X."/>
            <person name="Gou J."/>
            <person name="Liao Q."/>
            <person name="Li Y."/>
            <person name="Zhou Q."/>
            <person name="Bi G."/>
            <person name="Li C."/>
            <person name="Du R."/>
            <person name="Wang X."/>
            <person name="Sun T."/>
            <person name="Guo L."/>
            <person name="Liang H."/>
            <person name="Lu P."/>
            <person name="Wu Y."/>
            <person name="Zhang Z."/>
            <person name="Ro D.K."/>
            <person name="Shang Y."/>
            <person name="Huang S."/>
            <person name="Yan J."/>
        </authorList>
    </citation>
    <scope>NUCLEOTIDE SEQUENCE [LARGE SCALE GENOMIC DNA]</scope>
    <source>
        <strain evidence="1">Ta-2019</strain>
    </source>
</reference>
<sequence>AVRRLNWAEKEQKARLELGKLRPKLRSYTPFDRSGEKGTTRTFDWTLEQEVA</sequence>
<comment type="caution">
    <text evidence="1">The sequence shown here is derived from an EMBL/GenBank/DDBJ whole genome shotgun (WGS) entry which is preliminary data.</text>
</comment>